<dbReference type="Gramene" id="ESQ55310">
    <property type="protein sequence ID" value="ESQ55310"/>
    <property type="gene ID" value="EUTSA_v10027126mg"/>
</dbReference>
<dbReference type="InterPro" id="IPR012951">
    <property type="entry name" value="BBE"/>
</dbReference>
<comment type="subcellular location">
    <subcellularLocation>
        <location evidence="2">Secreted</location>
        <location evidence="2">Cell wall</location>
    </subcellularLocation>
</comment>
<proteinExistence type="inferred from homology"/>
<keyword evidence="16" id="KW-1185">Reference proteome</keyword>
<gene>
    <name evidence="15" type="ORF">EUTSA_v10027126mg</name>
</gene>
<dbReference type="GO" id="GO:0016491">
    <property type="term" value="F:oxidoreductase activity"/>
    <property type="evidence" value="ECO:0007669"/>
    <property type="project" value="UniProtKB-KW"/>
</dbReference>
<comment type="cofactor">
    <cofactor evidence="1">
        <name>FAD</name>
        <dbReference type="ChEBI" id="CHEBI:57692"/>
    </cofactor>
</comment>
<keyword evidence="5" id="KW-0964">Secreted</keyword>
<dbReference type="Gene3D" id="3.30.465.10">
    <property type="match status" value="1"/>
</dbReference>
<dbReference type="PROSITE" id="PS51387">
    <property type="entry name" value="FAD_PCMH"/>
    <property type="match status" value="1"/>
</dbReference>
<protein>
    <recommendedName>
        <fullName evidence="14">FAD-binding PCMH-type domain-containing protein</fullName>
    </recommendedName>
</protein>
<dbReference type="KEGG" id="eus:EUTSA_v10027126mg"/>
<feature type="chain" id="PRO_5004722082" description="FAD-binding PCMH-type domain-containing protein" evidence="13">
    <location>
        <begin position="19"/>
        <end position="527"/>
    </location>
</feature>
<evidence type="ECO:0000256" key="3">
    <source>
        <dbReference type="ARBA" id="ARBA00005466"/>
    </source>
</evidence>
<dbReference type="InterPro" id="IPR006094">
    <property type="entry name" value="Oxid_FAD_bind_N"/>
</dbReference>
<dbReference type="FunFam" id="3.30.43.10:FF:000004">
    <property type="entry name" value="Berberine bridge enzyme-like 15"/>
    <property type="match status" value="1"/>
</dbReference>
<dbReference type="STRING" id="72664.V4LXA1"/>
<organism evidence="15 16">
    <name type="scientific">Eutrema salsugineum</name>
    <name type="common">Saltwater cress</name>
    <name type="synonym">Sisymbrium salsugineum</name>
    <dbReference type="NCBI Taxonomy" id="72664"/>
    <lineage>
        <taxon>Eukaryota</taxon>
        <taxon>Viridiplantae</taxon>
        <taxon>Streptophyta</taxon>
        <taxon>Embryophyta</taxon>
        <taxon>Tracheophyta</taxon>
        <taxon>Spermatophyta</taxon>
        <taxon>Magnoliopsida</taxon>
        <taxon>eudicotyledons</taxon>
        <taxon>Gunneridae</taxon>
        <taxon>Pentapetalae</taxon>
        <taxon>rosids</taxon>
        <taxon>malvids</taxon>
        <taxon>Brassicales</taxon>
        <taxon>Brassicaceae</taxon>
        <taxon>Eutremeae</taxon>
        <taxon>Eutrema</taxon>
    </lineage>
</organism>
<accession>V4LXA1</accession>
<dbReference type="Pfam" id="PF01565">
    <property type="entry name" value="FAD_binding_4"/>
    <property type="match status" value="1"/>
</dbReference>
<dbReference type="AlphaFoldDB" id="V4LXA1"/>
<dbReference type="InterPro" id="IPR036318">
    <property type="entry name" value="FAD-bd_PCMH-like_sf"/>
</dbReference>
<comment type="similarity">
    <text evidence="3">Belongs to the oxygen-dependent FAD-linked oxidoreductase family.</text>
</comment>
<dbReference type="Gene3D" id="3.40.462.20">
    <property type="match status" value="1"/>
</dbReference>
<reference evidence="15 16" key="1">
    <citation type="journal article" date="2013" name="Front. Plant Sci.">
        <title>The Reference Genome of the Halophytic Plant Eutrema salsugineum.</title>
        <authorList>
            <person name="Yang R."/>
            <person name="Jarvis D.E."/>
            <person name="Chen H."/>
            <person name="Beilstein M.A."/>
            <person name="Grimwood J."/>
            <person name="Jenkins J."/>
            <person name="Shu S."/>
            <person name="Prochnik S."/>
            <person name="Xin M."/>
            <person name="Ma C."/>
            <person name="Schmutz J."/>
            <person name="Wing R.A."/>
            <person name="Mitchell-Olds T."/>
            <person name="Schumaker K.S."/>
            <person name="Wang X."/>
        </authorList>
    </citation>
    <scope>NUCLEOTIDE SEQUENCE [LARGE SCALE GENOMIC DNA]</scope>
</reference>
<keyword evidence="8" id="KW-0547">Nucleotide-binding</keyword>
<evidence type="ECO:0000313" key="16">
    <source>
        <dbReference type="Proteomes" id="UP000030689"/>
    </source>
</evidence>
<dbReference type="Proteomes" id="UP000030689">
    <property type="component" value="Unassembled WGS sequence"/>
</dbReference>
<dbReference type="InterPro" id="IPR016169">
    <property type="entry name" value="FAD-bd_PCMH_sub2"/>
</dbReference>
<evidence type="ECO:0000256" key="11">
    <source>
        <dbReference type="ARBA" id="ARBA00023157"/>
    </source>
</evidence>
<evidence type="ECO:0000256" key="6">
    <source>
        <dbReference type="ARBA" id="ARBA00022630"/>
    </source>
</evidence>
<sequence length="527" mass="58797">MKEVLCILFIVILSVSDAKVTKQNIENFLKCLRCRTSPEYPITEAIYSPHNSTFVSSYVSYTKNKRYLNPNDKNLIAIVAAKHESHVQATVVCAKSNGIQIRIRSGGHDLEGLSYISSLPFVILDMHNLRSITIDVSTKKAWVQAGAILGELYTKIAEASKTLAFPAGVCPTVGAGGHISGGGYGNLIRKYGISVDHVVDAQLVDVNGKILNRASMGEDLFWAIRGGGGASFGVILSWKINLVEVPEILTVFKVNKTLQQGATNVLYKWQIVSSKLPQGLFLRAMPDITNGEKSGDKTIAVKFFAQFLGSAKTLMEIMKKNLPELGLKREDCYEMSWLNTTMFWANYPMGTSTSVLLDRPSDPPGAFYKGKSDYVKKPIPKKGMKKIWKTMLKFNNVWMQWNPYGGVMDQIPANATAFPHRKGNLFKIQYFALWIDANATDANLRLMKKLYHVAEPYVSSNPREAFLNYRDVDVGSNPSGETSVEEAEIYGSKYFLGNLKRLMDVKAKYDPENFFRYEQSIPPVLAM</sequence>
<keyword evidence="4" id="KW-0134">Cell wall</keyword>
<dbReference type="InterPro" id="IPR016166">
    <property type="entry name" value="FAD-bd_PCMH"/>
</dbReference>
<keyword evidence="10" id="KW-0560">Oxidoreductase</keyword>
<keyword evidence="7 13" id="KW-0732">Signal</keyword>
<dbReference type="InterPro" id="IPR016167">
    <property type="entry name" value="FAD-bd_PCMH_sub1"/>
</dbReference>
<evidence type="ECO:0000256" key="10">
    <source>
        <dbReference type="ARBA" id="ARBA00023002"/>
    </source>
</evidence>
<dbReference type="OrthoDB" id="407275at2759"/>
<evidence type="ECO:0000256" key="7">
    <source>
        <dbReference type="ARBA" id="ARBA00022729"/>
    </source>
</evidence>
<dbReference type="GO" id="GO:0071949">
    <property type="term" value="F:FAD binding"/>
    <property type="evidence" value="ECO:0007669"/>
    <property type="project" value="InterPro"/>
</dbReference>
<dbReference type="PANTHER" id="PTHR32448">
    <property type="entry name" value="OS08G0158400 PROTEIN"/>
    <property type="match status" value="1"/>
</dbReference>
<evidence type="ECO:0000256" key="4">
    <source>
        <dbReference type="ARBA" id="ARBA00022512"/>
    </source>
</evidence>
<dbReference type="Pfam" id="PF08031">
    <property type="entry name" value="BBE"/>
    <property type="match status" value="1"/>
</dbReference>
<keyword evidence="9" id="KW-0274">FAD</keyword>
<evidence type="ECO:0000256" key="13">
    <source>
        <dbReference type="SAM" id="SignalP"/>
    </source>
</evidence>
<evidence type="ECO:0000256" key="8">
    <source>
        <dbReference type="ARBA" id="ARBA00022741"/>
    </source>
</evidence>
<dbReference type="EMBL" id="KI517384">
    <property type="protein sequence ID" value="ESQ55310.1"/>
    <property type="molecule type" value="Genomic_DNA"/>
</dbReference>
<evidence type="ECO:0000259" key="14">
    <source>
        <dbReference type="PROSITE" id="PS51387"/>
    </source>
</evidence>
<name>V4LXA1_EUTSA</name>
<evidence type="ECO:0000256" key="1">
    <source>
        <dbReference type="ARBA" id="ARBA00001974"/>
    </source>
</evidence>
<keyword evidence="6" id="KW-0285">Flavoprotein</keyword>
<evidence type="ECO:0000256" key="2">
    <source>
        <dbReference type="ARBA" id="ARBA00004191"/>
    </source>
</evidence>
<keyword evidence="11" id="KW-1015">Disulfide bond</keyword>
<evidence type="ECO:0000256" key="5">
    <source>
        <dbReference type="ARBA" id="ARBA00022525"/>
    </source>
</evidence>
<evidence type="ECO:0000313" key="15">
    <source>
        <dbReference type="EMBL" id="ESQ55310.1"/>
    </source>
</evidence>
<evidence type="ECO:0000256" key="12">
    <source>
        <dbReference type="ARBA" id="ARBA00023180"/>
    </source>
</evidence>
<keyword evidence="12" id="KW-0325">Glycoprotein</keyword>
<dbReference type="OMA" id="LYWANFP"/>
<evidence type="ECO:0000256" key="9">
    <source>
        <dbReference type="ARBA" id="ARBA00022827"/>
    </source>
</evidence>
<feature type="signal peptide" evidence="13">
    <location>
        <begin position="1"/>
        <end position="18"/>
    </location>
</feature>
<dbReference type="SUPFAM" id="SSF56176">
    <property type="entry name" value="FAD-binding/transporter-associated domain-like"/>
    <property type="match status" value="1"/>
</dbReference>
<dbReference type="eggNOG" id="ENOG502QVGN">
    <property type="taxonomic scope" value="Eukaryota"/>
</dbReference>
<dbReference type="Gene3D" id="3.30.43.10">
    <property type="entry name" value="Uridine Diphospho-n-acetylenolpyruvylglucosamine Reductase, domain 2"/>
    <property type="match status" value="1"/>
</dbReference>
<feature type="domain" description="FAD-binding PCMH-type" evidence="14">
    <location>
        <begin position="68"/>
        <end position="245"/>
    </location>
</feature>